<evidence type="ECO:0000259" key="1">
    <source>
        <dbReference type="PROSITE" id="PS50042"/>
    </source>
</evidence>
<dbReference type="PANTHER" id="PTHR24567">
    <property type="entry name" value="CRP FAMILY TRANSCRIPTIONAL REGULATORY PROTEIN"/>
    <property type="match status" value="1"/>
</dbReference>
<dbReference type="Proteomes" id="UP000278006">
    <property type="component" value="Unassembled WGS sequence"/>
</dbReference>
<dbReference type="EMBL" id="RDQO01000004">
    <property type="protein sequence ID" value="RMX04991.1"/>
    <property type="molecule type" value="Genomic_DNA"/>
</dbReference>
<dbReference type="SUPFAM" id="SSF51206">
    <property type="entry name" value="cAMP-binding domain-like"/>
    <property type="match status" value="1"/>
</dbReference>
<reference evidence="2 3" key="1">
    <citation type="submission" date="2018-10" db="EMBL/GenBank/DDBJ databases">
        <title>Draft genome of Cortibacter populi DSM10536.</title>
        <authorList>
            <person name="Bernier A.-M."/>
            <person name="Bernard K."/>
        </authorList>
    </citation>
    <scope>NUCLEOTIDE SEQUENCE [LARGE SCALE GENOMIC DNA]</scope>
    <source>
        <strain evidence="2 3">DSM 105136</strain>
    </source>
</reference>
<dbReference type="InterPro" id="IPR014710">
    <property type="entry name" value="RmlC-like_jellyroll"/>
</dbReference>
<evidence type="ECO:0000313" key="2">
    <source>
        <dbReference type="EMBL" id="RMX04991.1"/>
    </source>
</evidence>
<dbReference type="PANTHER" id="PTHR24567:SF74">
    <property type="entry name" value="HTH-TYPE TRANSCRIPTIONAL REGULATOR ARCR"/>
    <property type="match status" value="1"/>
</dbReference>
<accession>A0A3M6QQB2</accession>
<protein>
    <submittedName>
        <fullName evidence="2">Cyclic nucleotide-binding domain-containing protein</fullName>
    </submittedName>
</protein>
<keyword evidence="3" id="KW-1185">Reference proteome</keyword>
<name>A0A3M6QQB2_9BURK</name>
<dbReference type="GO" id="GO:0003700">
    <property type="term" value="F:DNA-binding transcription factor activity"/>
    <property type="evidence" value="ECO:0007669"/>
    <property type="project" value="TreeGrafter"/>
</dbReference>
<dbReference type="PROSITE" id="PS50042">
    <property type="entry name" value="CNMP_BINDING_3"/>
    <property type="match status" value="1"/>
</dbReference>
<dbReference type="OrthoDB" id="8900094at2"/>
<dbReference type="GO" id="GO:0005829">
    <property type="term" value="C:cytosol"/>
    <property type="evidence" value="ECO:0007669"/>
    <property type="project" value="TreeGrafter"/>
</dbReference>
<dbReference type="AlphaFoldDB" id="A0A3M6QQB2"/>
<dbReference type="RefSeq" id="WP_122230438.1">
    <property type="nucleotide sequence ID" value="NZ_RDQO01000004.1"/>
</dbReference>
<evidence type="ECO:0000313" key="3">
    <source>
        <dbReference type="Proteomes" id="UP000278006"/>
    </source>
</evidence>
<proteinExistence type="predicted"/>
<dbReference type="Gene3D" id="2.60.120.10">
    <property type="entry name" value="Jelly Rolls"/>
    <property type="match status" value="1"/>
</dbReference>
<dbReference type="InterPro" id="IPR018490">
    <property type="entry name" value="cNMP-bd_dom_sf"/>
</dbReference>
<dbReference type="SMART" id="SM00100">
    <property type="entry name" value="cNMP"/>
    <property type="match status" value="1"/>
</dbReference>
<organism evidence="2 3">
    <name type="scientific">Corticibacter populi</name>
    <dbReference type="NCBI Taxonomy" id="1550736"/>
    <lineage>
        <taxon>Bacteria</taxon>
        <taxon>Pseudomonadati</taxon>
        <taxon>Pseudomonadota</taxon>
        <taxon>Betaproteobacteria</taxon>
        <taxon>Burkholderiales</taxon>
        <taxon>Comamonadaceae</taxon>
        <taxon>Corticibacter</taxon>
    </lineage>
</organism>
<dbReference type="Pfam" id="PF00027">
    <property type="entry name" value="cNMP_binding"/>
    <property type="match status" value="1"/>
</dbReference>
<sequence>MYSASRLAGLIEAFQSPQDAEAVRLALPLEHWRVMEGHLTLVNMVESSFLFQRGGQERSLYLLESGRVVIHYENSLGKLRMATISPGNMFGEASFLGRMSRQATAQVANVGKVWTLGPVKFGELCNRHPELALTLTQLAATVLAKRSCDRKRRIAIA</sequence>
<dbReference type="InterPro" id="IPR050397">
    <property type="entry name" value="Env_Response_Regulators"/>
</dbReference>
<gene>
    <name evidence="2" type="ORF">D8I35_14160</name>
</gene>
<feature type="domain" description="Cyclic nucleotide-binding" evidence="1">
    <location>
        <begin position="46"/>
        <end position="124"/>
    </location>
</feature>
<dbReference type="InterPro" id="IPR000595">
    <property type="entry name" value="cNMP-bd_dom"/>
</dbReference>
<comment type="caution">
    <text evidence="2">The sequence shown here is derived from an EMBL/GenBank/DDBJ whole genome shotgun (WGS) entry which is preliminary data.</text>
</comment>
<dbReference type="CDD" id="cd00038">
    <property type="entry name" value="CAP_ED"/>
    <property type="match status" value="1"/>
</dbReference>